<organism evidence="1 2">
    <name type="scientific">Stephania japonica</name>
    <dbReference type="NCBI Taxonomy" id="461633"/>
    <lineage>
        <taxon>Eukaryota</taxon>
        <taxon>Viridiplantae</taxon>
        <taxon>Streptophyta</taxon>
        <taxon>Embryophyta</taxon>
        <taxon>Tracheophyta</taxon>
        <taxon>Spermatophyta</taxon>
        <taxon>Magnoliopsida</taxon>
        <taxon>Ranunculales</taxon>
        <taxon>Menispermaceae</taxon>
        <taxon>Menispermoideae</taxon>
        <taxon>Cissampelideae</taxon>
        <taxon>Stephania</taxon>
    </lineage>
</organism>
<protein>
    <submittedName>
        <fullName evidence="1">Uncharacterized protein</fullName>
    </submittedName>
</protein>
<gene>
    <name evidence="1" type="ORF">Sjap_020195</name>
</gene>
<evidence type="ECO:0000313" key="2">
    <source>
        <dbReference type="Proteomes" id="UP001417504"/>
    </source>
</evidence>
<accession>A0AAP0F1M2</accession>
<proteinExistence type="predicted"/>
<dbReference type="AlphaFoldDB" id="A0AAP0F1M2"/>
<dbReference type="EMBL" id="JBBNAE010000008">
    <property type="protein sequence ID" value="KAK9102941.1"/>
    <property type="molecule type" value="Genomic_DNA"/>
</dbReference>
<reference evidence="1 2" key="1">
    <citation type="submission" date="2024-01" db="EMBL/GenBank/DDBJ databases">
        <title>Genome assemblies of Stephania.</title>
        <authorList>
            <person name="Yang L."/>
        </authorList>
    </citation>
    <scope>NUCLEOTIDE SEQUENCE [LARGE SCALE GENOMIC DNA]</scope>
    <source>
        <strain evidence="1">QJT</strain>
        <tissue evidence="1">Leaf</tissue>
    </source>
</reference>
<dbReference type="Proteomes" id="UP001417504">
    <property type="component" value="Unassembled WGS sequence"/>
</dbReference>
<evidence type="ECO:0000313" key="1">
    <source>
        <dbReference type="EMBL" id="KAK9102941.1"/>
    </source>
</evidence>
<sequence>MSQLDLSNDQCDASNTTLDGDKEYVKFINENIVDNEDNVDIIDNVDIVDNEDNVGIVNNVDIGDDNNKSNNKDDAMIMAMLVMMELKHLTFQKA</sequence>
<comment type="caution">
    <text evidence="1">The sequence shown here is derived from an EMBL/GenBank/DDBJ whole genome shotgun (WGS) entry which is preliminary data.</text>
</comment>
<name>A0AAP0F1M2_9MAGN</name>
<keyword evidence="2" id="KW-1185">Reference proteome</keyword>